<organism evidence="2 3">
    <name type="scientific">Cupriavidus laharis</name>
    <dbReference type="NCBI Taxonomy" id="151654"/>
    <lineage>
        <taxon>Bacteria</taxon>
        <taxon>Pseudomonadati</taxon>
        <taxon>Pseudomonadota</taxon>
        <taxon>Betaproteobacteria</taxon>
        <taxon>Burkholderiales</taxon>
        <taxon>Burkholderiaceae</taxon>
        <taxon>Cupriavidus</taxon>
    </lineage>
</organism>
<accession>A0ABN7ZBE2</accession>
<evidence type="ECO:0000313" key="2">
    <source>
        <dbReference type="EMBL" id="CAG9183275.1"/>
    </source>
</evidence>
<proteinExistence type="predicted"/>
<keyword evidence="1" id="KW-1133">Transmembrane helix</keyword>
<dbReference type="RefSeq" id="WP_224082396.1">
    <property type="nucleotide sequence ID" value="NZ_CAJZAI010000019.1"/>
</dbReference>
<gene>
    <name evidence="2" type="ORF">LMG23992_04947</name>
</gene>
<dbReference type="Proteomes" id="UP000727654">
    <property type="component" value="Unassembled WGS sequence"/>
</dbReference>
<evidence type="ECO:0000256" key="1">
    <source>
        <dbReference type="SAM" id="Phobius"/>
    </source>
</evidence>
<name>A0ABN7ZBE2_9BURK</name>
<reference evidence="2 3" key="1">
    <citation type="submission" date="2021-08" db="EMBL/GenBank/DDBJ databases">
        <authorList>
            <person name="Peeters C."/>
        </authorList>
    </citation>
    <scope>NUCLEOTIDE SEQUENCE [LARGE SCALE GENOMIC DNA]</scope>
    <source>
        <strain evidence="2 3">LMG 23992</strain>
    </source>
</reference>
<dbReference type="EMBL" id="CAJZAI010000019">
    <property type="protein sequence ID" value="CAG9183275.1"/>
    <property type="molecule type" value="Genomic_DNA"/>
</dbReference>
<sequence>MVAFGDPVRVETLQKLQESLTNVAGAAQAAQMATAEVARMVARESALLAHIDYFGLVAMLGLAGVAVTLIQRVFR</sequence>
<keyword evidence="1" id="KW-0812">Transmembrane</keyword>
<keyword evidence="1" id="KW-0472">Membrane</keyword>
<comment type="caution">
    <text evidence="2">The sequence shown here is derived from an EMBL/GenBank/DDBJ whole genome shotgun (WGS) entry which is preliminary data.</text>
</comment>
<protein>
    <submittedName>
        <fullName evidence="2">Uncharacterized protein</fullName>
    </submittedName>
</protein>
<feature type="transmembrane region" description="Helical" evidence="1">
    <location>
        <begin position="53"/>
        <end position="74"/>
    </location>
</feature>
<keyword evidence="3" id="KW-1185">Reference proteome</keyword>
<evidence type="ECO:0000313" key="3">
    <source>
        <dbReference type="Proteomes" id="UP000727654"/>
    </source>
</evidence>